<organism evidence="1 2">
    <name type="scientific">Maribacter cobaltidurans</name>
    <dbReference type="NCBI Taxonomy" id="1178778"/>
    <lineage>
        <taxon>Bacteria</taxon>
        <taxon>Pseudomonadati</taxon>
        <taxon>Bacteroidota</taxon>
        <taxon>Flavobacteriia</taxon>
        <taxon>Flavobacteriales</taxon>
        <taxon>Flavobacteriaceae</taxon>
        <taxon>Maribacter</taxon>
    </lineage>
</organism>
<name>A0ABU7IRX9_9FLAO</name>
<dbReference type="EMBL" id="JAZDDG010000003">
    <property type="protein sequence ID" value="MEE1975732.1"/>
    <property type="molecule type" value="Genomic_DNA"/>
</dbReference>
<gene>
    <name evidence="1" type="ORF">V1I91_06605</name>
</gene>
<proteinExistence type="predicted"/>
<evidence type="ECO:0000313" key="2">
    <source>
        <dbReference type="Proteomes" id="UP001356308"/>
    </source>
</evidence>
<comment type="caution">
    <text evidence="1">The sequence shown here is derived from an EMBL/GenBank/DDBJ whole genome shotgun (WGS) entry which is preliminary data.</text>
</comment>
<keyword evidence="2" id="KW-1185">Reference proteome</keyword>
<accession>A0ABU7IRX9</accession>
<evidence type="ECO:0000313" key="1">
    <source>
        <dbReference type="EMBL" id="MEE1975732.1"/>
    </source>
</evidence>
<dbReference type="RefSeq" id="WP_272650555.1">
    <property type="nucleotide sequence ID" value="NZ_JAZDDG010000003.1"/>
</dbReference>
<sequence length="222" mass="25284">MPFKLHTYKSFKLLNPSSTSQVSGLGEFQKSLELNYFSDVILKNKGDLYPKIDLVLELNCSLNLIDVLGHSNKGLWGTNDNAISTMAKSFETLLAQNQDLDIDLQEVSLFLNDTNIVVKRIYENSIPEQFNHIITEIAKQYIHITKGLTEQPEEIFVPVFEDTIPEVNSTSIGKVEKTPTSLTYKEYWGIYLESQVDGLIFDVQKNKFIPAHLDYCILDDNN</sequence>
<dbReference type="Proteomes" id="UP001356308">
    <property type="component" value="Unassembled WGS sequence"/>
</dbReference>
<protein>
    <submittedName>
        <fullName evidence="1">Uncharacterized protein</fullName>
    </submittedName>
</protein>
<reference evidence="1 2" key="1">
    <citation type="submission" date="2024-01" db="EMBL/GenBank/DDBJ databases">
        <title>Maribacter spp. originated from different algae showed divergent polysaccharides utilization ability.</title>
        <authorList>
            <person name="Wang H."/>
            <person name="Wu Y."/>
        </authorList>
    </citation>
    <scope>NUCLEOTIDE SEQUENCE [LARGE SCALE GENOMIC DNA]</scope>
    <source>
        <strain evidence="1 2">PR1</strain>
    </source>
</reference>